<dbReference type="PRINTS" id="PR00081">
    <property type="entry name" value="GDHRDH"/>
</dbReference>
<keyword evidence="1" id="KW-0812">Transmembrane</keyword>
<dbReference type="Pfam" id="PF00106">
    <property type="entry name" value="adh_short"/>
    <property type="match status" value="1"/>
</dbReference>
<dbReference type="AlphaFoldDB" id="A0ABD0YJ73"/>
<dbReference type="SUPFAM" id="SSF51735">
    <property type="entry name" value="NAD(P)-binding Rossmann-fold domains"/>
    <property type="match status" value="1"/>
</dbReference>
<accession>A0ABD0YJ73</accession>
<evidence type="ECO:0000313" key="2">
    <source>
        <dbReference type="EMBL" id="KAL1131336.1"/>
    </source>
</evidence>
<sequence>MKKEGGSCAAEDRGWDLVDRCLLPVVFSHALAVILSTLLNTFGLSAVSTFPLFVAFLIVSLSVTIFYHNLKVTCAGKCVLITDADSKIGSSAAKHLDELGFTVFAGFPKLGESSERLQNSSSGRLKTVEMDVASQSSVDAVYKKIAHQFVGLWAVINTSCWPAFGEVEWVPMCVFKKSADINYLGTVRVVQSFLPLVRKTKGRIVNVVSLAGRIPDSLKGPFCSVKSAVESFSDCLRLEMRRWGVDVVVIEPGHATTATWFDHREIVDQARDMWALMGDQARSDYGEQYFEQRIRSMKEYNRASVVDVSGVVKCIGDSIVRTFPLNRYTPITRQEKVEALVAHHLPRSVYEIIYC</sequence>
<dbReference type="EMBL" id="JBFDAA010000006">
    <property type="protein sequence ID" value="KAL1131336.1"/>
    <property type="molecule type" value="Genomic_DNA"/>
</dbReference>
<reference evidence="2 3" key="1">
    <citation type="submission" date="2024-07" db="EMBL/GenBank/DDBJ databases">
        <title>Chromosome-level genome assembly of the water stick insect Ranatra chinensis (Heteroptera: Nepidae).</title>
        <authorList>
            <person name="Liu X."/>
        </authorList>
    </citation>
    <scope>NUCLEOTIDE SEQUENCE [LARGE SCALE GENOMIC DNA]</scope>
    <source>
        <strain evidence="2">Cailab_2021Rc</strain>
        <tissue evidence="2">Muscle</tissue>
    </source>
</reference>
<dbReference type="InterPro" id="IPR036291">
    <property type="entry name" value="NAD(P)-bd_dom_sf"/>
</dbReference>
<feature type="transmembrane region" description="Helical" evidence="1">
    <location>
        <begin position="21"/>
        <end position="42"/>
    </location>
</feature>
<evidence type="ECO:0008006" key="4">
    <source>
        <dbReference type="Google" id="ProtNLM"/>
    </source>
</evidence>
<dbReference type="PANTHER" id="PTHR43313">
    <property type="entry name" value="SHORT-CHAIN DEHYDROGENASE/REDUCTASE FAMILY 9C"/>
    <property type="match status" value="1"/>
</dbReference>
<evidence type="ECO:0000313" key="3">
    <source>
        <dbReference type="Proteomes" id="UP001558652"/>
    </source>
</evidence>
<proteinExistence type="predicted"/>
<keyword evidence="3" id="KW-1185">Reference proteome</keyword>
<feature type="transmembrane region" description="Helical" evidence="1">
    <location>
        <begin position="48"/>
        <end position="67"/>
    </location>
</feature>
<gene>
    <name evidence="2" type="ORF">AAG570_010954</name>
</gene>
<dbReference type="PANTHER" id="PTHR43313:SF50">
    <property type="entry name" value="GH26015P"/>
    <property type="match status" value="1"/>
</dbReference>
<dbReference type="Gene3D" id="3.40.50.720">
    <property type="entry name" value="NAD(P)-binding Rossmann-like Domain"/>
    <property type="match status" value="1"/>
</dbReference>
<comment type="caution">
    <text evidence="2">The sequence shown here is derived from an EMBL/GenBank/DDBJ whole genome shotgun (WGS) entry which is preliminary data.</text>
</comment>
<organism evidence="2 3">
    <name type="scientific">Ranatra chinensis</name>
    <dbReference type="NCBI Taxonomy" id="642074"/>
    <lineage>
        <taxon>Eukaryota</taxon>
        <taxon>Metazoa</taxon>
        <taxon>Ecdysozoa</taxon>
        <taxon>Arthropoda</taxon>
        <taxon>Hexapoda</taxon>
        <taxon>Insecta</taxon>
        <taxon>Pterygota</taxon>
        <taxon>Neoptera</taxon>
        <taxon>Paraneoptera</taxon>
        <taxon>Hemiptera</taxon>
        <taxon>Heteroptera</taxon>
        <taxon>Panheteroptera</taxon>
        <taxon>Nepomorpha</taxon>
        <taxon>Nepidae</taxon>
        <taxon>Ranatrinae</taxon>
        <taxon>Ranatra</taxon>
    </lineage>
</organism>
<evidence type="ECO:0000256" key="1">
    <source>
        <dbReference type="SAM" id="Phobius"/>
    </source>
</evidence>
<keyword evidence="1" id="KW-1133">Transmembrane helix</keyword>
<keyword evidence="1" id="KW-0472">Membrane</keyword>
<protein>
    <recommendedName>
        <fullName evidence="4">D-beta-hydroxybutyrate dehydrogenase, mitochondrial</fullName>
    </recommendedName>
</protein>
<name>A0ABD0YJ73_9HEMI</name>
<dbReference type="Proteomes" id="UP001558652">
    <property type="component" value="Unassembled WGS sequence"/>
</dbReference>
<dbReference type="InterPro" id="IPR002347">
    <property type="entry name" value="SDR_fam"/>
</dbReference>